<sequence>MMSHAPSLSASSVAAAAAGPDPAALRRWVAAFCIIRFDLEQGQVVEECYPPSALPPDLLLLAAFSSFPDSTSHHLPRHRSSLHDSLFSFRLPSPHHHINNNNTDTDTDGEEEEGDGFLYGFVFNRQRQDPRLPRGGEQKSVVILSHLPFSSVFRLLLQILGPLCFDLGPSALSLVASHVASWPPPSPGHHPMSLPIGSASLRVLLPDAAAALFPDSDLFSSFRGLLLHLWTLWELVLIAAPLLVVAPSPPQCSDAVAALVSLVAPLRCRADFRPYFTIHDPDFPRLNSLPDGLPFPPMLLGVTNLFFLRALKSIPNVISVGSPAPSSSRLLPPASSTAGTATAAAAAKKFSPSRLLNAVKLRRDGPLCLMTEHREAFWSAYAPATKPDTAVLNRLVDAGVSPRIEESMSVVNNEILRRHFLELTTNFLAPFGPYLRATAPSEGSSPFVDPPPLPPFRADEFLDGLAARGPGKFLSKRMRSNWLDLYRRFLEGRNFMPWFQKRRAAAEQEQQRVWREARMSVDVQKLISKMSELERVDLFNAVEKHLLREVQHSGSGTADSAATSQKLKKDLQTVFNVLPKDMQQLLLSNPKRAALLHGSPEHTKVPGNPSLQGSIISQTDLSIFPL</sequence>
<evidence type="ECO:0000313" key="3">
    <source>
        <dbReference type="Proteomes" id="UP000515123"/>
    </source>
</evidence>
<dbReference type="GO" id="GO:0005085">
    <property type="term" value="F:guanyl-nucleotide exchange factor activity"/>
    <property type="evidence" value="ECO:0007669"/>
    <property type="project" value="InterPro"/>
</dbReference>
<reference evidence="4" key="2">
    <citation type="submission" date="2025-08" db="UniProtKB">
        <authorList>
            <consortium name="RefSeq"/>
        </authorList>
    </citation>
    <scope>IDENTIFICATION</scope>
    <source>
        <tissue evidence="4">Leaf</tissue>
    </source>
</reference>
<organism evidence="3 4">
    <name type="scientific">Ananas comosus</name>
    <name type="common">Pineapple</name>
    <name type="synonym">Ananas ananas</name>
    <dbReference type="NCBI Taxonomy" id="4615"/>
    <lineage>
        <taxon>Eukaryota</taxon>
        <taxon>Viridiplantae</taxon>
        <taxon>Streptophyta</taxon>
        <taxon>Embryophyta</taxon>
        <taxon>Tracheophyta</taxon>
        <taxon>Spermatophyta</taxon>
        <taxon>Magnoliopsida</taxon>
        <taxon>Liliopsida</taxon>
        <taxon>Poales</taxon>
        <taxon>Bromeliaceae</taxon>
        <taxon>Bromelioideae</taxon>
        <taxon>Ananas</taxon>
    </lineage>
</organism>
<dbReference type="OrthoDB" id="10265409at2759"/>
<dbReference type="Gramene" id="Aco013474.1.mrna1">
    <property type="protein sequence ID" value="Aco013474.1.mrna1"/>
    <property type="gene ID" value="Aco013474.1.path1"/>
</dbReference>
<gene>
    <name evidence="4" type="primary">LOC109721711</name>
</gene>
<dbReference type="AlphaFoldDB" id="A0A6P5G8W0"/>
<dbReference type="InterPro" id="IPR037516">
    <property type="entry name" value="Tripartite_DENN"/>
</dbReference>
<dbReference type="PROSITE" id="PS50211">
    <property type="entry name" value="DENN"/>
    <property type="match status" value="1"/>
</dbReference>
<reference evidence="3" key="1">
    <citation type="journal article" date="2015" name="Nat. Genet.">
        <title>The pineapple genome and the evolution of CAM photosynthesis.</title>
        <authorList>
            <person name="Ming R."/>
            <person name="VanBuren R."/>
            <person name="Wai C.M."/>
            <person name="Tang H."/>
            <person name="Schatz M.C."/>
            <person name="Bowers J.E."/>
            <person name="Lyons E."/>
            <person name="Wang M.L."/>
            <person name="Chen J."/>
            <person name="Biggers E."/>
            <person name="Zhang J."/>
            <person name="Huang L."/>
            <person name="Zhang L."/>
            <person name="Miao W."/>
            <person name="Zhang J."/>
            <person name="Ye Z."/>
            <person name="Miao C."/>
            <person name="Lin Z."/>
            <person name="Wang H."/>
            <person name="Zhou H."/>
            <person name="Yim W.C."/>
            <person name="Priest H.D."/>
            <person name="Zheng C."/>
            <person name="Woodhouse M."/>
            <person name="Edger P.P."/>
            <person name="Guyot R."/>
            <person name="Guo H.B."/>
            <person name="Guo H."/>
            <person name="Zheng G."/>
            <person name="Singh R."/>
            <person name="Sharma A."/>
            <person name="Min X."/>
            <person name="Zheng Y."/>
            <person name="Lee H."/>
            <person name="Gurtowski J."/>
            <person name="Sedlazeck F.J."/>
            <person name="Harkess A."/>
            <person name="McKain M.R."/>
            <person name="Liao Z."/>
            <person name="Fang J."/>
            <person name="Liu J."/>
            <person name="Zhang X."/>
            <person name="Zhang Q."/>
            <person name="Hu W."/>
            <person name="Qin Y."/>
            <person name="Wang K."/>
            <person name="Chen L.Y."/>
            <person name="Shirley N."/>
            <person name="Lin Y.R."/>
            <person name="Liu L.Y."/>
            <person name="Hernandez A.G."/>
            <person name="Wright C.L."/>
            <person name="Bulone V."/>
            <person name="Tuskan G.A."/>
            <person name="Heath K."/>
            <person name="Zee F."/>
            <person name="Moore P.H."/>
            <person name="Sunkar R."/>
            <person name="Leebens-Mack J.H."/>
            <person name="Mockler T."/>
            <person name="Bennetzen J.L."/>
            <person name="Freeling M."/>
            <person name="Sankoff D."/>
            <person name="Paterson A.H."/>
            <person name="Zhu X."/>
            <person name="Yang X."/>
            <person name="Smith J.A."/>
            <person name="Cushman J.C."/>
            <person name="Paull R.E."/>
            <person name="Yu Q."/>
        </authorList>
    </citation>
    <scope>NUCLEOTIDE SEQUENCE [LARGE SCALE GENOMIC DNA]</scope>
    <source>
        <strain evidence="3">cv. F153</strain>
    </source>
</reference>
<comment type="similarity">
    <text evidence="1">Belongs to the DENND6 family.</text>
</comment>
<protein>
    <submittedName>
        <fullName evidence="4">Protein DENND6B</fullName>
    </submittedName>
</protein>
<dbReference type="RefSeq" id="XP_020105051.1">
    <property type="nucleotide sequence ID" value="XM_020249462.1"/>
</dbReference>
<dbReference type="PANTHER" id="PTHR13677">
    <property type="entry name" value="LD41638P"/>
    <property type="match status" value="1"/>
</dbReference>
<evidence type="ECO:0000313" key="4">
    <source>
        <dbReference type="RefSeq" id="XP_020105051.1"/>
    </source>
</evidence>
<name>A0A6P5G8W0_ANACO</name>
<dbReference type="Proteomes" id="UP000515123">
    <property type="component" value="Linkage group 15"/>
</dbReference>
<dbReference type="GO" id="GO:0055037">
    <property type="term" value="C:recycling endosome"/>
    <property type="evidence" value="ECO:0007669"/>
    <property type="project" value="TreeGrafter"/>
</dbReference>
<accession>A0A6P5G8W0</accession>
<evidence type="ECO:0000259" key="2">
    <source>
        <dbReference type="PROSITE" id="PS50211"/>
    </source>
</evidence>
<dbReference type="GeneID" id="109721711"/>
<proteinExistence type="inferred from homology"/>
<dbReference type="InterPro" id="IPR024224">
    <property type="entry name" value="DENND6"/>
</dbReference>
<feature type="domain" description="UDENN" evidence="2">
    <location>
        <begin position="30"/>
        <end position="500"/>
    </location>
</feature>
<dbReference type="PANTHER" id="PTHR13677:SF0">
    <property type="entry name" value="LD41638P"/>
    <property type="match status" value="1"/>
</dbReference>
<evidence type="ECO:0000256" key="1">
    <source>
        <dbReference type="ARBA" id="ARBA00007159"/>
    </source>
</evidence>
<keyword evidence="3" id="KW-1185">Reference proteome</keyword>